<dbReference type="PANTHER" id="PTHR31189:SF45">
    <property type="entry name" value="OS09G0552500 PROTEIN"/>
    <property type="match status" value="1"/>
</dbReference>
<evidence type="ECO:0000313" key="2">
    <source>
        <dbReference type="EMBL" id="CAK9179541.1"/>
    </source>
</evidence>
<comment type="caution">
    <text evidence="2">The sequence shown here is derived from an EMBL/GenBank/DDBJ whole genome shotgun (WGS) entry which is preliminary data.</text>
</comment>
<sequence length="178" mass="18827">MELNLGPQEADQTVFEGDGGGYYSWSTSKSPLLGEAKVGAGKLVLKPRGFALPHSANSAKIGYLLQGSCTVGMIAPNTSKENVLIINKGDAIPVLLGGISWWFNGGDSDVVILFLGETAKAHTPGQFTCFLLAGTLGILQGFSTEFVSRAYNLNEEEAHLLVNSQTGVLIVKLEEGII</sequence>
<evidence type="ECO:0000313" key="3">
    <source>
        <dbReference type="Proteomes" id="UP001642360"/>
    </source>
</evidence>
<dbReference type="AlphaFoldDB" id="A0ABC8UCQ5"/>
<reference evidence="2 3" key="1">
    <citation type="submission" date="2024-02" db="EMBL/GenBank/DDBJ databases">
        <authorList>
            <person name="Vignale AGUSTIN F."/>
            <person name="Sosa J E."/>
            <person name="Modenutti C."/>
        </authorList>
    </citation>
    <scope>NUCLEOTIDE SEQUENCE [LARGE SCALE GENOMIC DNA]</scope>
</reference>
<dbReference type="Gene3D" id="2.60.120.10">
    <property type="entry name" value="Jelly Rolls"/>
    <property type="match status" value="1"/>
</dbReference>
<accession>A0ABC8UCQ5</accession>
<dbReference type="PANTHER" id="PTHR31189">
    <property type="entry name" value="OS03G0336100 PROTEIN-RELATED"/>
    <property type="match status" value="1"/>
</dbReference>
<name>A0ABC8UCQ5_9AQUA</name>
<protein>
    <recommendedName>
        <fullName evidence="1">Cupin type-1 domain-containing protein</fullName>
    </recommendedName>
</protein>
<dbReference type="Proteomes" id="UP001642360">
    <property type="component" value="Unassembled WGS sequence"/>
</dbReference>
<dbReference type="EMBL" id="CAUOFW020007536">
    <property type="protein sequence ID" value="CAK9179541.1"/>
    <property type="molecule type" value="Genomic_DNA"/>
</dbReference>
<dbReference type="InterPro" id="IPR014710">
    <property type="entry name" value="RmlC-like_jellyroll"/>
</dbReference>
<dbReference type="InterPro" id="IPR050253">
    <property type="entry name" value="Seed_Storage-Functional"/>
</dbReference>
<dbReference type="CDD" id="cd02242">
    <property type="entry name" value="cupin_11S_legumin_N"/>
    <property type="match status" value="1"/>
</dbReference>
<proteinExistence type="predicted"/>
<gene>
    <name evidence="2" type="ORF">ILEXP_LOCUS49481</name>
</gene>
<feature type="domain" description="Cupin type-1" evidence="1">
    <location>
        <begin position="3"/>
        <end position="159"/>
    </location>
</feature>
<evidence type="ECO:0000259" key="1">
    <source>
        <dbReference type="SMART" id="SM00835"/>
    </source>
</evidence>
<dbReference type="InterPro" id="IPR011051">
    <property type="entry name" value="RmlC_Cupin_sf"/>
</dbReference>
<organism evidence="2 3">
    <name type="scientific">Ilex paraguariensis</name>
    <name type="common">yerba mate</name>
    <dbReference type="NCBI Taxonomy" id="185542"/>
    <lineage>
        <taxon>Eukaryota</taxon>
        <taxon>Viridiplantae</taxon>
        <taxon>Streptophyta</taxon>
        <taxon>Embryophyta</taxon>
        <taxon>Tracheophyta</taxon>
        <taxon>Spermatophyta</taxon>
        <taxon>Magnoliopsida</taxon>
        <taxon>eudicotyledons</taxon>
        <taxon>Gunneridae</taxon>
        <taxon>Pentapetalae</taxon>
        <taxon>asterids</taxon>
        <taxon>campanulids</taxon>
        <taxon>Aquifoliales</taxon>
        <taxon>Aquifoliaceae</taxon>
        <taxon>Ilex</taxon>
    </lineage>
</organism>
<dbReference type="SMART" id="SM00835">
    <property type="entry name" value="Cupin_1"/>
    <property type="match status" value="1"/>
</dbReference>
<dbReference type="SUPFAM" id="SSF51182">
    <property type="entry name" value="RmlC-like cupins"/>
    <property type="match status" value="1"/>
</dbReference>
<dbReference type="InterPro" id="IPR006045">
    <property type="entry name" value="Cupin_1"/>
</dbReference>
<keyword evidence="3" id="KW-1185">Reference proteome</keyword>
<dbReference type="Pfam" id="PF00190">
    <property type="entry name" value="Cupin_1"/>
    <property type="match status" value="1"/>
</dbReference>